<organism evidence="1 2">
    <name type="scientific">Tetracentron sinense</name>
    <name type="common">Spur-leaf</name>
    <dbReference type="NCBI Taxonomy" id="13715"/>
    <lineage>
        <taxon>Eukaryota</taxon>
        <taxon>Viridiplantae</taxon>
        <taxon>Streptophyta</taxon>
        <taxon>Embryophyta</taxon>
        <taxon>Tracheophyta</taxon>
        <taxon>Spermatophyta</taxon>
        <taxon>Magnoliopsida</taxon>
        <taxon>Trochodendrales</taxon>
        <taxon>Trochodendraceae</taxon>
        <taxon>Tetracentron</taxon>
    </lineage>
</organism>
<dbReference type="AlphaFoldDB" id="A0A835D5I4"/>
<name>A0A835D5I4_TETSI</name>
<protein>
    <submittedName>
        <fullName evidence="1">Uncharacterized protein</fullName>
    </submittedName>
</protein>
<dbReference type="EMBL" id="JABCRI010000017">
    <property type="protein sequence ID" value="KAF8391273.1"/>
    <property type="molecule type" value="Genomic_DNA"/>
</dbReference>
<reference evidence="1 2" key="1">
    <citation type="submission" date="2020-04" db="EMBL/GenBank/DDBJ databases">
        <title>Plant Genome Project.</title>
        <authorList>
            <person name="Zhang R.-G."/>
        </authorList>
    </citation>
    <scope>NUCLEOTIDE SEQUENCE [LARGE SCALE GENOMIC DNA]</scope>
    <source>
        <strain evidence="1">YNK0</strain>
        <tissue evidence="1">Leaf</tissue>
    </source>
</reference>
<comment type="caution">
    <text evidence="1">The sequence shown here is derived from an EMBL/GenBank/DDBJ whole genome shotgun (WGS) entry which is preliminary data.</text>
</comment>
<accession>A0A835D5I4</accession>
<sequence>MQYGRRRVGKRRVSDAAMHASCLIVGPVKIEGPPGLARVGLFGLPSASALTLYATSAPSTNARNDVVGFLLLQESAKAGGQQHCHARIFESRPFDPFLHRNPTTSLRALVEGAKVVYKSMKGPSTRREMACIGAVLLSNSEEPIEYFFYNEPIEIYCKDVDKIATQAQRKPLALTFTSVTVQTPTPTTTTTTAIFTSLE</sequence>
<evidence type="ECO:0000313" key="2">
    <source>
        <dbReference type="Proteomes" id="UP000655225"/>
    </source>
</evidence>
<proteinExistence type="predicted"/>
<dbReference type="Proteomes" id="UP000655225">
    <property type="component" value="Unassembled WGS sequence"/>
</dbReference>
<keyword evidence="2" id="KW-1185">Reference proteome</keyword>
<gene>
    <name evidence="1" type="ORF">HHK36_023575</name>
</gene>
<evidence type="ECO:0000313" key="1">
    <source>
        <dbReference type="EMBL" id="KAF8391273.1"/>
    </source>
</evidence>